<dbReference type="KEGG" id="ntt:TAO_1616"/>
<sequence length="232" mass="25653">MYKFNDKVDRHFMKPVAKGYHKVIPGPVNKGISNFFSNIQDLIVTANDILQGKFQQGLTDFARFLTNTTVGVAGFIDVASSGGMVKHEEDFGQTLGVWGFHTGPYLVLPFLGPSSVRDGVGLGVNAAAWPVTYLNNLWIQTGLSGVRTIDLRADLLQATDILQQAALDPYVYVREAYLQRRKFLVYDGKIPESEMSKEEEFEFDDEGAPEEPAEIPAPVPTEIPSKPLSSQK</sequence>
<evidence type="ECO:0000313" key="5">
    <source>
        <dbReference type="Proteomes" id="UP000243679"/>
    </source>
</evidence>
<protein>
    <submittedName>
        <fullName evidence="4">VacJ family lipoprotein</fullName>
    </submittedName>
</protein>
<organism evidence="4 5">
    <name type="scientific">Candidatus Nitrosoglobus terrae</name>
    <dbReference type="NCBI Taxonomy" id="1630141"/>
    <lineage>
        <taxon>Bacteria</taxon>
        <taxon>Pseudomonadati</taxon>
        <taxon>Pseudomonadota</taxon>
        <taxon>Gammaproteobacteria</taxon>
        <taxon>Chromatiales</taxon>
        <taxon>Chromatiaceae</taxon>
        <taxon>Candidatus Nitrosoglobus</taxon>
    </lineage>
</organism>
<reference evidence="4 5" key="1">
    <citation type="journal article" date="2017" name="ISME J.">
        <title>An acid-tolerant ammonia-oxidizing ?-proteobacterium from soil.</title>
        <authorList>
            <person name="Hayatsu M."/>
            <person name="Tago K."/>
            <person name="Uchiyama I."/>
            <person name="Toyoda A."/>
            <person name="Wang Y."/>
            <person name="Shimomura Y."/>
            <person name="Okubo T."/>
            <person name="Kurisu F."/>
            <person name="Hirono Y."/>
            <person name="Nonaka K."/>
            <person name="Akiyama H."/>
            <person name="Itoh T."/>
            <person name="Takami H."/>
        </authorList>
    </citation>
    <scope>NUCLEOTIDE SEQUENCE [LARGE SCALE GENOMIC DNA]</scope>
    <source>
        <strain evidence="4 5">TAO100</strain>
    </source>
</reference>
<comment type="similarity">
    <text evidence="1">Belongs to the MlaA family.</text>
</comment>
<keyword evidence="2" id="KW-0732">Signal</keyword>
<evidence type="ECO:0000256" key="3">
    <source>
        <dbReference type="SAM" id="MobiDB-lite"/>
    </source>
</evidence>
<dbReference type="EMBL" id="AP014836">
    <property type="protein sequence ID" value="BAW80986.1"/>
    <property type="molecule type" value="Genomic_DNA"/>
</dbReference>
<dbReference type="PANTHER" id="PTHR30035:SF3">
    <property type="entry name" value="INTERMEMBRANE PHOSPHOLIPID TRANSPORT SYSTEM LIPOPROTEIN MLAA"/>
    <property type="match status" value="1"/>
</dbReference>
<dbReference type="GO" id="GO:0016020">
    <property type="term" value="C:membrane"/>
    <property type="evidence" value="ECO:0007669"/>
    <property type="project" value="InterPro"/>
</dbReference>
<dbReference type="PRINTS" id="PR01805">
    <property type="entry name" value="VACJLIPOPROT"/>
</dbReference>
<name>A0A1Q2SPD3_9GAMM</name>
<proteinExistence type="inferred from homology"/>
<evidence type="ECO:0000313" key="4">
    <source>
        <dbReference type="EMBL" id="BAW80986.1"/>
    </source>
</evidence>
<dbReference type="PANTHER" id="PTHR30035">
    <property type="entry name" value="LIPOPROTEIN VACJ-RELATED"/>
    <property type="match status" value="1"/>
</dbReference>
<feature type="region of interest" description="Disordered" evidence="3">
    <location>
        <begin position="194"/>
        <end position="232"/>
    </location>
</feature>
<dbReference type="Pfam" id="PF04333">
    <property type="entry name" value="MlaA"/>
    <property type="match status" value="1"/>
</dbReference>
<keyword evidence="4" id="KW-0449">Lipoprotein</keyword>
<dbReference type="GO" id="GO:0120010">
    <property type="term" value="P:intermembrane phospholipid transfer"/>
    <property type="evidence" value="ECO:0007669"/>
    <property type="project" value="TreeGrafter"/>
</dbReference>
<gene>
    <name evidence="4" type="ORF">TAO_1616</name>
</gene>
<dbReference type="InterPro" id="IPR007428">
    <property type="entry name" value="MlaA"/>
</dbReference>
<evidence type="ECO:0000256" key="2">
    <source>
        <dbReference type="ARBA" id="ARBA00022729"/>
    </source>
</evidence>
<keyword evidence="5" id="KW-1185">Reference proteome</keyword>
<dbReference type="AlphaFoldDB" id="A0A1Q2SPD3"/>
<dbReference type="Proteomes" id="UP000243679">
    <property type="component" value="Chromosome"/>
</dbReference>
<accession>A0A1Q2SPD3</accession>
<evidence type="ECO:0000256" key="1">
    <source>
        <dbReference type="ARBA" id="ARBA00010634"/>
    </source>
</evidence>
<feature type="compositionally biased region" description="Acidic residues" evidence="3">
    <location>
        <begin position="199"/>
        <end position="213"/>
    </location>
</feature>